<accession>A0ABT5YL13</accession>
<evidence type="ECO:0000313" key="4">
    <source>
        <dbReference type="Proteomes" id="UP001215503"/>
    </source>
</evidence>
<protein>
    <submittedName>
        <fullName evidence="3">PepSY domain-containing protein</fullName>
    </submittedName>
</protein>
<feature type="signal peptide" evidence="1">
    <location>
        <begin position="1"/>
        <end position="23"/>
    </location>
</feature>
<reference evidence="3 4" key="1">
    <citation type="submission" date="2023-03" db="EMBL/GenBank/DDBJ databases">
        <title>Fodinicurvata sp. CAU 1616 isolated from sea sendiment.</title>
        <authorList>
            <person name="Kim W."/>
        </authorList>
    </citation>
    <scope>NUCLEOTIDE SEQUENCE [LARGE SCALE GENOMIC DNA]</scope>
    <source>
        <strain evidence="3 4">CAU 1616</strain>
    </source>
</reference>
<gene>
    <name evidence="3" type="ORF">P2G67_06590</name>
</gene>
<dbReference type="Proteomes" id="UP001215503">
    <property type="component" value="Unassembled WGS sequence"/>
</dbReference>
<organism evidence="3 4">
    <name type="scientific">Aquibaculum arenosum</name>
    <dbReference type="NCBI Taxonomy" id="3032591"/>
    <lineage>
        <taxon>Bacteria</taxon>
        <taxon>Pseudomonadati</taxon>
        <taxon>Pseudomonadota</taxon>
        <taxon>Alphaproteobacteria</taxon>
        <taxon>Rhodospirillales</taxon>
        <taxon>Rhodovibrionaceae</taxon>
        <taxon>Aquibaculum</taxon>
    </lineage>
</organism>
<dbReference type="EMBL" id="JARHUD010000003">
    <property type="protein sequence ID" value="MDF2095640.1"/>
    <property type="molecule type" value="Genomic_DNA"/>
</dbReference>
<feature type="domain" description="PepSY" evidence="2">
    <location>
        <begin position="8"/>
        <end position="82"/>
    </location>
</feature>
<dbReference type="RefSeq" id="WP_275821258.1">
    <property type="nucleotide sequence ID" value="NZ_JARHUD010000003.1"/>
</dbReference>
<keyword evidence="4" id="KW-1185">Reference proteome</keyword>
<dbReference type="Pfam" id="PF13670">
    <property type="entry name" value="PepSY_2"/>
    <property type="match status" value="1"/>
</dbReference>
<feature type="chain" id="PRO_5046390282" evidence="1">
    <location>
        <begin position="24"/>
        <end position="84"/>
    </location>
</feature>
<comment type="caution">
    <text evidence="3">The sequence shown here is derived from an EMBL/GenBank/DDBJ whole genome shotgun (WGS) entry which is preliminary data.</text>
</comment>
<sequence>MRKLPIATAAFALAVGSAAPALADPPPPSDAMPLSQILETLEQESGFSHFKDIEWDDGVWEIEYRTDEDREVRVDVDPVSGESR</sequence>
<name>A0ABT5YL13_9PROT</name>
<proteinExistence type="predicted"/>
<dbReference type="InterPro" id="IPR025711">
    <property type="entry name" value="PepSY"/>
</dbReference>
<evidence type="ECO:0000259" key="2">
    <source>
        <dbReference type="Pfam" id="PF13670"/>
    </source>
</evidence>
<evidence type="ECO:0000313" key="3">
    <source>
        <dbReference type="EMBL" id="MDF2095640.1"/>
    </source>
</evidence>
<evidence type="ECO:0000256" key="1">
    <source>
        <dbReference type="SAM" id="SignalP"/>
    </source>
</evidence>
<keyword evidence="1" id="KW-0732">Signal</keyword>